<dbReference type="EMBL" id="NZBU01000012">
    <property type="protein sequence ID" value="MAG22449.1"/>
    <property type="molecule type" value="Genomic_DNA"/>
</dbReference>
<dbReference type="Proteomes" id="UP000226592">
    <property type="component" value="Unassembled WGS sequence"/>
</dbReference>
<comment type="caution">
    <text evidence="1">The sequence shown here is derived from an EMBL/GenBank/DDBJ whole genome shotgun (WGS) entry which is preliminary data.</text>
</comment>
<name>A0A2D6M227_9ARCH</name>
<protein>
    <recommendedName>
        <fullName evidence="3">Type II toxin-antitoxin system RelE/ParE family toxin</fullName>
    </recommendedName>
</protein>
<evidence type="ECO:0000313" key="1">
    <source>
        <dbReference type="EMBL" id="MAG22449.1"/>
    </source>
</evidence>
<organism evidence="1 2">
    <name type="scientific">Candidatus Iainarchaeum sp</name>
    <dbReference type="NCBI Taxonomy" id="3101447"/>
    <lineage>
        <taxon>Archaea</taxon>
        <taxon>Candidatus Iainarchaeota</taxon>
        <taxon>Candidatus Iainarchaeia</taxon>
        <taxon>Candidatus Iainarchaeales</taxon>
        <taxon>Candidatus Iainarchaeaceae</taxon>
        <taxon>Candidatus Iainarchaeum</taxon>
    </lineage>
</organism>
<evidence type="ECO:0000313" key="2">
    <source>
        <dbReference type="Proteomes" id="UP000226592"/>
    </source>
</evidence>
<gene>
    <name evidence="1" type="ORF">CL943_04075</name>
</gene>
<evidence type="ECO:0008006" key="3">
    <source>
        <dbReference type="Google" id="ProtNLM"/>
    </source>
</evidence>
<dbReference type="InterPro" id="IPR035093">
    <property type="entry name" value="RelE/ParE_toxin_dom_sf"/>
</dbReference>
<reference evidence="2" key="1">
    <citation type="submission" date="2017-09" db="EMBL/GenBank/DDBJ databases">
        <title>The Reconstruction of 2,631 Draft Metagenome-Assembled Genomes from the Global Oceans.</title>
        <authorList>
            <person name="Tully B.J."/>
            <person name="Graham E.D."/>
            <person name="Heidelberg J.F."/>
        </authorList>
    </citation>
    <scope>NUCLEOTIDE SEQUENCE [LARGE SCALE GENOMIC DNA]</scope>
</reference>
<proteinExistence type="predicted"/>
<sequence>MNEIRFSKEFSKDFSKLQNKAEKGKSEAEYLLRIVDRGIAKLASDLEAGKKIPGRLWPKEYAKEHDLRNLWKLNLDSYWRMLYTVVGNEAKIVGIVLDVLDHKKYSRKFGYKK</sequence>
<dbReference type="Gene3D" id="3.30.2310.20">
    <property type="entry name" value="RelE-like"/>
    <property type="match status" value="1"/>
</dbReference>
<dbReference type="AlphaFoldDB" id="A0A2D6M227"/>
<accession>A0A2D6M227</accession>